<keyword evidence="2" id="KW-1185">Reference proteome</keyword>
<accession>A0A1D8KC03</accession>
<dbReference type="PANTHER" id="PTHR37166:SF1">
    <property type="entry name" value="PROTEIN FLAG"/>
    <property type="match status" value="1"/>
</dbReference>
<dbReference type="PANTHER" id="PTHR37166">
    <property type="entry name" value="PROTEIN FLAG"/>
    <property type="match status" value="1"/>
</dbReference>
<dbReference type="InterPro" id="IPR005186">
    <property type="entry name" value="FlaG"/>
</dbReference>
<dbReference type="SUPFAM" id="SSF160214">
    <property type="entry name" value="FlaG-like"/>
    <property type="match status" value="1"/>
</dbReference>
<organism evidence="1 2">
    <name type="scientific">Acidihalobacter aeolianus</name>
    <dbReference type="NCBI Taxonomy" id="2792603"/>
    <lineage>
        <taxon>Bacteria</taxon>
        <taxon>Pseudomonadati</taxon>
        <taxon>Pseudomonadota</taxon>
        <taxon>Gammaproteobacteria</taxon>
        <taxon>Chromatiales</taxon>
        <taxon>Ectothiorhodospiraceae</taxon>
        <taxon>Acidihalobacter</taxon>
    </lineage>
</organism>
<dbReference type="EMBL" id="CP017448">
    <property type="protein sequence ID" value="AOV18457.1"/>
    <property type="molecule type" value="Genomic_DNA"/>
</dbReference>
<gene>
    <name evidence="1" type="ORF">BJI67_05675</name>
</gene>
<proteinExistence type="predicted"/>
<dbReference type="KEGG" id="aaeo:BJI67_05675"/>
<sequence>MQPAEINKALVQVNDYLQQQSRTLQFSIDQTTHQTIIKVVDQSTGQVLRQIPPESMVILAQRLQEMQHMESTGVVVKT</sequence>
<reference evidence="1 2" key="1">
    <citation type="submission" date="2016-09" db="EMBL/GenBank/DDBJ databases">
        <title>Acidihalobacter prosperus V6 (DSM14174).</title>
        <authorList>
            <person name="Khaleque H.N."/>
            <person name="Ramsay J.P."/>
            <person name="Murphy R.J.T."/>
            <person name="Kaksonen A.H."/>
            <person name="Boxall N.J."/>
            <person name="Watkin E.L.J."/>
        </authorList>
    </citation>
    <scope>NUCLEOTIDE SEQUENCE [LARGE SCALE GENOMIC DNA]</scope>
    <source>
        <strain evidence="1 2">V6</strain>
    </source>
</reference>
<evidence type="ECO:0000313" key="1">
    <source>
        <dbReference type="EMBL" id="AOV18457.1"/>
    </source>
</evidence>
<dbReference type="Proteomes" id="UP000095342">
    <property type="component" value="Chromosome"/>
</dbReference>
<protein>
    <recommendedName>
        <fullName evidence="3">Flagellar protein FlaG</fullName>
    </recommendedName>
</protein>
<dbReference type="Gene3D" id="3.30.160.170">
    <property type="entry name" value="FlaG-like"/>
    <property type="match status" value="1"/>
</dbReference>
<name>A0A1D8KC03_9GAMM</name>
<dbReference type="AlphaFoldDB" id="A0A1D8KC03"/>
<evidence type="ECO:0000313" key="2">
    <source>
        <dbReference type="Proteomes" id="UP000095342"/>
    </source>
</evidence>
<dbReference type="InterPro" id="IPR035924">
    <property type="entry name" value="FlaG-like_sf"/>
</dbReference>
<evidence type="ECO:0008006" key="3">
    <source>
        <dbReference type="Google" id="ProtNLM"/>
    </source>
</evidence>
<dbReference type="Pfam" id="PF03646">
    <property type="entry name" value="FlaG"/>
    <property type="match status" value="1"/>
</dbReference>